<evidence type="ECO:0000256" key="1">
    <source>
        <dbReference type="SAM" id="SignalP"/>
    </source>
</evidence>
<dbReference type="AlphaFoldDB" id="A0A7G6WU68"/>
<dbReference type="GO" id="GO:1990281">
    <property type="term" value="C:efflux pump complex"/>
    <property type="evidence" value="ECO:0007669"/>
    <property type="project" value="TreeGrafter"/>
</dbReference>
<dbReference type="KEGG" id="kqi:F1D05_05935"/>
<evidence type="ECO:0000259" key="2">
    <source>
        <dbReference type="Pfam" id="PF25967"/>
    </source>
</evidence>
<dbReference type="InterPro" id="IPR058627">
    <property type="entry name" value="MdtA-like_C"/>
</dbReference>
<accession>A0A7G6WU68</accession>
<evidence type="ECO:0000313" key="4">
    <source>
        <dbReference type="Proteomes" id="UP000515563"/>
    </source>
</evidence>
<proteinExistence type="predicted"/>
<dbReference type="Pfam" id="PF25967">
    <property type="entry name" value="RND-MFP_C"/>
    <property type="match status" value="1"/>
</dbReference>
<name>A0A7G6WU68_9ACTN</name>
<evidence type="ECO:0000313" key="3">
    <source>
        <dbReference type="EMBL" id="QNE17533.1"/>
    </source>
</evidence>
<feature type="signal peptide" evidence="1">
    <location>
        <begin position="1"/>
        <end position="23"/>
    </location>
</feature>
<dbReference type="RefSeq" id="WP_206686093.1">
    <property type="nucleotide sequence ID" value="NZ_CP043661.1"/>
</dbReference>
<dbReference type="Proteomes" id="UP000515563">
    <property type="component" value="Chromosome"/>
</dbReference>
<dbReference type="PROSITE" id="PS51257">
    <property type="entry name" value="PROKAR_LIPOPROTEIN"/>
    <property type="match status" value="1"/>
</dbReference>
<organism evidence="3 4">
    <name type="scientific">Kribbella qitaiheensis</name>
    <dbReference type="NCBI Taxonomy" id="1544730"/>
    <lineage>
        <taxon>Bacteria</taxon>
        <taxon>Bacillati</taxon>
        <taxon>Actinomycetota</taxon>
        <taxon>Actinomycetes</taxon>
        <taxon>Propionibacteriales</taxon>
        <taxon>Kribbellaceae</taxon>
        <taxon>Kribbella</taxon>
    </lineage>
</organism>
<feature type="domain" description="Multidrug resistance protein MdtA-like C-terminal permuted SH3" evidence="2">
    <location>
        <begin position="207"/>
        <end position="261"/>
    </location>
</feature>
<dbReference type="GO" id="GO:0015562">
    <property type="term" value="F:efflux transmembrane transporter activity"/>
    <property type="evidence" value="ECO:0007669"/>
    <property type="project" value="TreeGrafter"/>
</dbReference>
<gene>
    <name evidence="3" type="ORF">F1D05_05935</name>
</gene>
<feature type="chain" id="PRO_5038517116" description="Multidrug resistance protein MdtA-like C-terminal permuted SH3 domain-containing protein" evidence="1">
    <location>
        <begin position="24"/>
        <end position="271"/>
    </location>
</feature>
<reference evidence="4" key="1">
    <citation type="submission" date="2019-09" db="EMBL/GenBank/DDBJ databases">
        <title>Antimicrobial potential of Antarctic Bacteria.</title>
        <authorList>
            <person name="Benaud N."/>
            <person name="Edwards R.J."/>
            <person name="Ferrari B.C."/>
        </authorList>
    </citation>
    <scope>NUCLEOTIDE SEQUENCE [LARGE SCALE GENOMIC DNA]</scope>
    <source>
        <strain evidence="4">SPB151</strain>
    </source>
</reference>
<keyword evidence="1" id="KW-0732">Signal</keyword>
<dbReference type="PANTHER" id="PTHR30469">
    <property type="entry name" value="MULTIDRUG RESISTANCE PROTEIN MDTA"/>
    <property type="match status" value="1"/>
</dbReference>
<protein>
    <recommendedName>
        <fullName evidence="2">Multidrug resistance protein MdtA-like C-terminal permuted SH3 domain-containing protein</fullName>
    </recommendedName>
</protein>
<sequence length="271" mass="26614">MRLLGTVGVACVLGLAGCSGGQAQHAPGQSPTTTPATAAVSRGSIQSVVTLKAAVAAAPGGLVTSPAAGVVLLGSDRVVRIRRNDGSVVPVSVPSGAAVTRVLVLAGQRVPARFPVAEVKAAGFGVVAEVDPASLYRLYLPVLSAKAQVTNGPGPFSCVLLSTVPTRQAGAGSSGGPLRVTCLVPADLPVFEGMPGVLALVTAEERDVLTLPLEAVAGSAARGTVVLVGPAGENTPRSVTLGASDGNRIAILSGLAEGDRVSLSAPNLAGG</sequence>
<keyword evidence="4" id="KW-1185">Reference proteome</keyword>
<dbReference type="Gene3D" id="2.40.420.20">
    <property type="match status" value="1"/>
</dbReference>
<reference evidence="3 4" key="2">
    <citation type="journal article" date="2020" name="Microbiol. Resour. Announc.">
        <title>Antarctic desert soil bacteria exhibit high novel natural product potential, evaluated through long-read genome sequencing and comparative genomics.</title>
        <authorList>
            <person name="Benaud N."/>
            <person name="Edwards R.J."/>
            <person name="Amos T.G."/>
            <person name="D'Agostino P.M."/>
            <person name="Gutierrez-Chavez C."/>
            <person name="Montgomery K."/>
            <person name="Nicetic I."/>
            <person name="Ferrari B.C."/>
        </authorList>
    </citation>
    <scope>NUCLEOTIDE SEQUENCE [LARGE SCALE GENOMIC DNA]</scope>
    <source>
        <strain evidence="3 4">SPB151</strain>
    </source>
</reference>
<dbReference type="EMBL" id="CP043661">
    <property type="protein sequence ID" value="QNE17533.1"/>
    <property type="molecule type" value="Genomic_DNA"/>
</dbReference>